<keyword evidence="4 9" id="KW-0689">Ribosomal protein</keyword>
<keyword evidence="6" id="KW-0687">Ribonucleoprotein</keyword>
<reference evidence="9" key="1">
    <citation type="submission" date="2021-10" db="EMBL/GenBank/DDBJ databases">
        <title>Tropical sea cucumber genome reveals ecological adaptation and Cuvierian tubules defense mechanism.</title>
        <authorList>
            <person name="Chen T."/>
        </authorList>
    </citation>
    <scope>NUCLEOTIDE SEQUENCE</scope>
    <source>
        <strain evidence="9">Nanhai2018</strain>
        <tissue evidence="9">Muscle</tissue>
    </source>
</reference>
<organism evidence="9 10">
    <name type="scientific">Holothuria leucospilota</name>
    <name type="common">Black long sea cucumber</name>
    <name type="synonym">Mertensiothuria leucospilota</name>
    <dbReference type="NCBI Taxonomy" id="206669"/>
    <lineage>
        <taxon>Eukaryota</taxon>
        <taxon>Metazoa</taxon>
        <taxon>Echinodermata</taxon>
        <taxon>Eleutherozoa</taxon>
        <taxon>Echinozoa</taxon>
        <taxon>Holothuroidea</taxon>
        <taxon>Aspidochirotacea</taxon>
        <taxon>Aspidochirotida</taxon>
        <taxon>Holothuriidae</taxon>
        <taxon>Holothuria</taxon>
    </lineage>
</organism>
<dbReference type="InterPro" id="IPR019338">
    <property type="entry name" value="Ribosomal_bL35m"/>
</dbReference>
<comment type="subcellular location">
    <subcellularLocation>
        <location evidence="1">Mitochondrion</location>
    </subcellularLocation>
</comment>
<dbReference type="Pfam" id="PF01632">
    <property type="entry name" value="Ribosomal_L35p"/>
    <property type="match status" value="1"/>
</dbReference>
<keyword evidence="5" id="KW-0496">Mitochondrion</keyword>
<accession>A0A9Q0YQV9</accession>
<evidence type="ECO:0000256" key="1">
    <source>
        <dbReference type="ARBA" id="ARBA00004173"/>
    </source>
</evidence>
<keyword evidence="10" id="KW-1185">Reference proteome</keyword>
<evidence type="ECO:0000256" key="7">
    <source>
        <dbReference type="ARBA" id="ARBA00035273"/>
    </source>
</evidence>
<dbReference type="EMBL" id="JAIZAY010000017">
    <property type="protein sequence ID" value="KAJ8026096.1"/>
    <property type="molecule type" value="Genomic_DNA"/>
</dbReference>
<evidence type="ECO:0000256" key="4">
    <source>
        <dbReference type="ARBA" id="ARBA00022980"/>
    </source>
</evidence>
<evidence type="ECO:0000313" key="9">
    <source>
        <dbReference type="EMBL" id="KAJ8026096.1"/>
    </source>
</evidence>
<dbReference type="InterPro" id="IPR037229">
    <property type="entry name" value="Ribosomal_bL35_sf"/>
</dbReference>
<evidence type="ECO:0000256" key="8">
    <source>
        <dbReference type="ARBA" id="ARBA00035418"/>
    </source>
</evidence>
<dbReference type="PANTHER" id="PTHR15909:SF0">
    <property type="entry name" value="LARGE RIBOSOMAL SUBUNIT PROTEIN BL35M"/>
    <property type="match status" value="1"/>
</dbReference>
<comment type="similarity">
    <text evidence="2">Belongs to the bacterial ribosomal protein bL35 family.</text>
</comment>
<dbReference type="GO" id="GO:1990904">
    <property type="term" value="C:ribonucleoprotein complex"/>
    <property type="evidence" value="ECO:0007669"/>
    <property type="project" value="UniProtKB-KW"/>
</dbReference>
<dbReference type="Proteomes" id="UP001152320">
    <property type="component" value="Chromosome 17"/>
</dbReference>
<dbReference type="OrthoDB" id="5847109at2759"/>
<dbReference type="GO" id="GO:0005739">
    <property type="term" value="C:mitochondrion"/>
    <property type="evidence" value="ECO:0007669"/>
    <property type="project" value="UniProtKB-SubCell"/>
</dbReference>
<dbReference type="InterPro" id="IPR021137">
    <property type="entry name" value="Ribosomal_bL35-like"/>
</dbReference>
<evidence type="ECO:0000256" key="6">
    <source>
        <dbReference type="ARBA" id="ARBA00023274"/>
    </source>
</evidence>
<name>A0A9Q0YQV9_HOLLE</name>
<comment type="caution">
    <text evidence="9">The sequence shown here is derived from an EMBL/GenBank/DDBJ whole genome shotgun (WGS) entry which is preliminary data.</text>
</comment>
<evidence type="ECO:0000256" key="2">
    <source>
        <dbReference type="ARBA" id="ARBA00006598"/>
    </source>
</evidence>
<dbReference type="SUPFAM" id="SSF143034">
    <property type="entry name" value="L35p-like"/>
    <property type="match status" value="1"/>
</dbReference>
<protein>
    <recommendedName>
        <fullName evidence="7">Large ribosomal subunit protein bL35m</fullName>
    </recommendedName>
    <alternativeName>
        <fullName evidence="8">39S ribosomal protein L35, mitochondrial</fullName>
    </alternativeName>
</protein>
<evidence type="ECO:0000313" key="10">
    <source>
        <dbReference type="Proteomes" id="UP001152320"/>
    </source>
</evidence>
<sequence>MAVKTKLCSPSHHLFPVNKQLHFSTAVIGSMQLFHRRLDTIKREATSSQPARFIHPNQTVVRYDMQTGRKQTCKDVPARFYRFANGLWLRAVAGRDRKLWKKHRKRRRRNKQFVFCNKTQSLMLDRMVTMEYKTRRYYPDDPLQQFQDRNFCGLKKYPGRNFIMRHQKKFREPSASDPVDQQIHQSFGVNKYYKPKK</sequence>
<keyword evidence="3" id="KW-0809">Transit peptide</keyword>
<proteinExistence type="inferred from homology"/>
<dbReference type="AlphaFoldDB" id="A0A9Q0YQV9"/>
<dbReference type="GO" id="GO:0005840">
    <property type="term" value="C:ribosome"/>
    <property type="evidence" value="ECO:0007669"/>
    <property type="project" value="UniProtKB-KW"/>
</dbReference>
<dbReference type="GO" id="GO:0003735">
    <property type="term" value="F:structural constituent of ribosome"/>
    <property type="evidence" value="ECO:0007669"/>
    <property type="project" value="InterPro"/>
</dbReference>
<evidence type="ECO:0000256" key="5">
    <source>
        <dbReference type="ARBA" id="ARBA00023128"/>
    </source>
</evidence>
<gene>
    <name evidence="9" type="ORF">HOLleu_33837</name>
</gene>
<evidence type="ECO:0000256" key="3">
    <source>
        <dbReference type="ARBA" id="ARBA00022946"/>
    </source>
</evidence>
<dbReference type="GO" id="GO:0006412">
    <property type="term" value="P:translation"/>
    <property type="evidence" value="ECO:0007669"/>
    <property type="project" value="InterPro"/>
</dbReference>
<dbReference type="PANTHER" id="PTHR15909">
    <property type="entry name" value="39S RIBOSOMAL PROTEIN L35, MITOCHONDRIAL"/>
    <property type="match status" value="1"/>
</dbReference>